<comment type="similarity">
    <text evidence="10">In the C-terminal section; belongs to the IspF family.</text>
</comment>
<dbReference type="EC" id="2.7.7.60" evidence="10"/>
<dbReference type="InterPro" id="IPR001228">
    <property type="entry name" value="IspD"/>
</dbReference>
<feature type="region of interest" description="2-C-methyl-D-erythritol 4-phosphate cytidylyltransferase" evidence="10">
    <location>
        <begin position="1"/>
        <end position="211"/>
    </location>
</feature>
<dbReference type="HAMAP" id="MF_01520">
    <property type="entry name" value="IspDF"/>
    <property type="match status" value="1"/>
</dbReference>
<feature type="binding site" evidence="10">
    <location>
        <position position="220"/>
    </location>
    <ligand>
        <name>a divalent metal cation</name>
        <dbReference type="ChEBI" id="CHEBI:60240"/>
    </ligand>
</feature>
<dbReference type="PANTHER" id="PTHR43181">
    <property type="entry name" value="2-C-METHYL-D-ERYTHRITOL 2,4-CYCLODIPHOSPHATE SYNTHASE, CHLOROPLASTIC"/>
    <property type="match status" value="1"/>
</dbReference>
<feature type="binding site" evidence="10">
    <location>
        <begin position="268"/>
        <end position="270"/>
    </location>
    <ligand>
        <name>4-CDP-2-C-methyl-D-erythritol 2-phosphate</name>
        <dbReference type="ChEBI" id="CHEBI:57919"/>
    </ligand>
</feature>
<dbReference type="NCBIfam" id="TIGR00453">
    <property type="entry name" value="ispD"/>
    <property type="match status" value="1"/>
</dbReference>
<dbReference type="InterPro" id="IPR036571">
    <property type="entry name" value="MECDP_synthase_sf"/>
</dbReference>
<dbReference type="KEGG" id="fgi:OP10G_3370"/>
<proteinExistence type="inferred from homology"/>
<dbReference type="InterPro" id="IPR026596">
    <property type="entry name" value="IspD/F"/>
</dbReference>
<dbReference type="Gene3D" id="3.90.550.10">
    <property type="entry name" value="Spore Coat Polysaccharide Biosynthesis Protein SpsA, Chain A"/>
    <property type="match status" value="1"/>
</dbReference>
<comment type="similarity">
    <text evidence="10">In the N-terminal section; belongs to the IspD/TarI cytidylyltransferase family. IspD subfamily.</text>
</comment>
<dbReference type="GO" id="GO:0008685">
    <property type="term" value="F:2-C-methyl-D-erythritol 2,4-cyclodiphosphate synthase activity"/>
    <property type="evidence" value="ECO:0007669"/>
    <property type="project" value="UniProtKB-UniRule"/>
</dbReference>
<keyword evidence="8 10" id="KW-0456">Lyase</keyword>
<comment type="pathway">
    <text evidence="3 10">Isoprenoid biosynthesis; isopentenyl diphosphate biosynthesis via DXP pathway; isopentenyl diphosphate from 1-deoxy-D-xylulose 5-phosphate: step 4/6.</text>
</comment>
<feature type="site" description="Positions MEP for the nucleophilic attack" evidence="10">
    <location>
        <position position="140"/>
    </location>
</feature>
<dbReference type="GO" id="GO:0050518">
    <property type="term" value="F:2-C-methyl-D-erythritol 4-phosphate cytidylyltransferase activity"/>
    <property type="evidence" value="ECO:0007669"/>
    <property type="project" value="UniProtKB-UniRule"/>
</dbReference>
<dbReference type="CDD" id="cd02516">
    <property type="entry name" value="CDP-ME_synthetase"/>
    <property type="match status" value="1"/>
</dbReference>
<dbReference type="EMBL" id="CP007139">
    <property type="protein sequence ID" value="AIE86738.1"/>
    <property type="molecule type" value="Genomic_DNA"/>
</dbReference>
<evidence type="ECO:0000256" key="2">
    <source>
        <dbReference type="ARBA" id="ARBA00001968"/>
    </source>
</evidence>
<sequence>MRIVAAILAAGKGERFGGDKTSLLLGGKPVWRWSYETYLSHPEVDRVMVVTAPERLSSLGDGVWAVPGGSTRQESSRAALEAAKDADVLLVHDAARPFTKPSVISAVIEGIREAGAAAAGLPATDTIKQVRAGSVTTLDRNELFAMQTPQGATVEILTRAHNSGTVTQTDEMSLVEAIGVNPRIVPGDPNNFKITTPEDIVRARGMLATETRTGSGYDVHSFSTDPNRTLWLGGVAFPDHPALDGHSDADALLHAITDALLGAAALGDIGQHFPNTDPRWRGEPSITFLRHAGSLLQSGGWRIVNIDATCIAESPKIMKRAEEIRATIAAALGIEPDRVSVKATTNERMGFIGRGEGIAAFATASIATVASAPSPMIRCP</sequence>
<protein>
    <recommendedName>
        <fullName evidence="10">Bifunctional enzyme IspD/IspF</fullName>
    </recommendedName>
    <domain>
        <recommendedName>
            <fullName evidence="10">2-C-methyl-D-erythritol 4-phosphate cytidylyltransferase</fullName>
            <ecNumber evidence="10">2.7.7.60</ecNumber>
        </recommendedName>
        <alternativeName>
            <fullName evidence="10">4-diphosphocytidyl-2C-methyl-D-erythritol synthase</fullName>
        </alternativeName>
        <alternativeName>
            <fullName evidence="10">MEP cytidylyltransferase</fullName>
            <shortName evidence="10">MCT</shortName>
        </alternativeName>
    </domain>
    <domain>
        <recommendedName>
            <fullName evidence="10">2-C-methyl-D-erythritol 2,4-cyclodiphosphate synthase</fullName>
            <shortName evidence="10">MECDP-synthase</shortName>
            <shortName evidence="10">MECPP-synthase</shortName>
            <shortName evidence="10">MECPS</shortName>
            <ecNumber evidence="10">4.6.1.12</ecNumber>
        </recommendedName>
    </domain>
</protein>
<dbReference type="OrthoDB" id="9804336at2"/>
<evidence type="ECO:0000256" key="4">
    <source>
        <dbReference type="ARBA" id="ARBA00022679"/>
    </source>
</evidence>
<dbReference type="CDD" id="cd00554">
    <property type="entry name" value="MECDP_synthase"/>
    <property type="match status" value="1"/>
</dbReference>
<keyword evidence="5 10" id="KW-0548">Nucleotidyltransferase</keyword>
<organism evidence="12 13">
    <name type="scientific">Fimbriimonas ginsengisoli Gsoil 348</name>
    <dbReference type="NCBI Taxonomy" id="661478"/>
    <lineage>
        <taxon>Bacteria</taxon>
        <taxon>Bacillati</taxon>
        <taxon>Armatimonadota</taxon>
        <taxon>Fimbriimonadia</taxon>
        <taxon>Fimbriimonadales</taxon>
        <taxon>Fimbriimonadaceae</taxon>
        <taxon>Fimbriimonas</taxon>
    </lineage>
</organism>
<evidence type="ECO:0000256" key="3">
    <source>
        <dbReference type="ARBA" id="ARBA00004709"/>
    </source>
</evidence>
<dbReference type="GO" id="GO:0046872">
    <property type="term" value="F:metal ion binding"/>
    <property type="evidence" value="ECO:0007669"/>
    <property type="project" value="UniProtKB-KW"/>
</dbReference>
<feature type="binding site" evidence="10">
    <location>
        <begin position="344"/>
        <end position="347"/>
    </location>
    <ligand>
        <name>4-CDP-2-C-methyl-D-erythritol 2-phosphate</name>
        <dbReference type="ChEBI" id="CHEBI:57919"/>
    </ligand>
</feature>
<dbReference type="EC" id="4.6.1.12" evidence="10"/>
<dbReference type="SUPFAM" id="SSF69765">
    <property type="entry name" value="IpsF-like"/>
    <property type="match status" value="1"/>
</dbReference>
<feature type="binding site" evidence="10">
    <location>
        <position position="218"/>
    </location>
    <ligand>
        <name>a divalent metal cation</name>
        <dbReference type="ChEBI" id="CHEBI:60240"/>
    </ligand>
</feature>
<dbReference type="HAMAP" id="MF_00107">
    <property type="entry name" value="IspF"/>
    <property type="match status" value="1"/>
</dbReference>
<feature type="site" description="Transition state stabilizer" evidence="10">
    <location>
        <position position="246"/>
    </location>
</feature>
<evidence type="ECO:0000256" key="9">
    <source>
        <dbReference type="ARBA" id="ARBA00023268"/>
    </source>
</evidence>
<feature type="site" description="Transition state stabilizer" evidence="10">
    <location>
        <position position="20"/>
    </location>
</feature>
<evidence type="ECO:0000256" key="7">
    <source>
        <dbReference type="ARBA" id="ARBA00023229"/>
    </source>
</evidence>
<dbReference type="NCBIfam" id="TIGR00151">
    <property type="entry name" value="ispF"/>
    <property type="match status" value="1"/>
</dbReference>
<dbReference type="Gene3D" id="3.30.1330.50">
    <property type="entry name" value="2-C-methyl-D-erythritol 2,4-cyclodiphosphate synthase"/>
    <property type="match status" value="1"/>
</dbReference>
<comment type="cofactor">
    <cofactor evidence="2 10">
        <name>a divalent metal cation</name>
        <dbReference type="ChEBI" id="CHEBI:60240"/>
    </cofactor>
</comment>
<dbReference type="SUPFAM" id="SSF53448">
    <property type="entry name" value="Nucleotide-diphospho-sugar transferases"/>
    <property type="match status" value="1"/>
</dbReference>
<gene>
    <name evidence="10" type="primary">ispDF</name>
    <name evidence="12" type="ORF">OP10G_3370</name>
</gene>
<dbReference type="Proteomes" id="UP000027982">
    <property type="component" value="Chromosome"/>
</dbReference>
<dbReference type="Pfam" id="PF02542">
    <property type="entry name" value="YgbB"/>
    <property type="match status" value="1"/>
</dbReference>
<keyword evidence="9 10" id="KW-0511">Multifunctional enzyme</keyword>
<feature type="site" description="Transition state stabilizer" evidence="10">
    <location>
        <position position="15"/>
    </location>
</feature>
<keyword evidence="13" id="KW-1185">Reference proteome</keyword>
<keyword evidence="7 10" id="KW-0414">Isoprene biosynthesis</keyword>
<dbReference type="PANTHER" id="PTHR43181:SF1">
    <property type="entry name" value="2-C-METHYL-D-ERYTHRITOL 2,4-CYCLODIPHOSPHATE SYNTHASE, CHLOROPLASTIC"/>
    <property type="match status" value="1"/>
</dbReference>
<feature type="region of interest" description="2-C-methyl-D-erythritol 2,4-cyclodiphosphate synthase" evidence="10">
    <location>
        <begin position="212"/>
        <end position="380"/>
    </location>
</feature>
<feature type="site" description="Transition state stabilizer" evidence="10">
    <location>
        <position position="345"/>
    </location>
</feature>
<dbReference type="InterPro" id="IPR034683">
    <property type="entry name" value="IspD/TarI"/>
</dbReference>
<feature type="domain" description="2-C-methyl-D-erythritol 2,4-cyclodiphosphate synthase" evidence="11">
    <location>
        <begin position="212"/>
        <end position="366"/>
    </location>
</feature>
<feature type="binding site" evidence="10">
    <location>
        <begin position="246"/>
        <end position="247"/>
    </location>
    <ligand>
        <name>4-CDP-2-C-methyl-D-erythritol 2-phosphate</name>
        <dbReference type="ChEBI" id="CHEBI:57919"/>
    </ligand>
</feature>
<reference evidence="12 13" key="1">
    <citation type="journal article" date="2014" name="PLoS ONE">
        <title>The first complete genome sequence of the class fimbriimonadia in the phylum armatimonadetes.</title>
        <authorList>
            <person name="Hu Z.Y."/>
            <person name="Wang Y.Z."/>
            <person name="Im W.T."/>
            <person name="Wang S.Y."/>
            <person name="Zhao G.P."/>
            <person name="Zheng H.J."/>
            <person name="Quan Z.X."/>
        </authorList>
    </citation>
    <scope>NUCLEOTIDE SEQUENCE [LARGE SCALE GENOMIC DNA]</scope>
    <source>
        <strain evidence="12">Gsoil 348</strain>
    </source>
</reference>
<evidence type="ECO:0000259" key="11">
    <source>
        <dbReference type="Pfam" id="PF02542"/>
    </source>
</evidence>
<dbReference type="GO" id="GO:0019288">
    <property type="term" value="P:isopentenyl diphosphate biosynthetic process, methylerythritol 4-phosphate pathway"/>
    <property type="evidence" value="ECO:0007669"/>
    <property type="project" value="UniProtKB-UniRule"/>
</dbReference>
<evidence type="ECO:0000256" key="10">
    <source>
        <dbReference type="HAMAP-Rule" id="MF_01520"/>
    </source>
</evidence>
<feature type="binding site" evidence="10">
    <location>
        <position position="254"/>
    </location>
    <ligand>
        <name>a divalent metal cation</name>
        <dbReference type="ChEBI" id="CHEBI:60240"/>
    </ligand>
</feature>
<comment type="caution">
    <text evidence="10">Lacks conserved residue(s) required for the propagation of feature annotation.</text>
</comment>
<dbReference type="UniPathway" id="UPA00056">
    <property type="reaction ID" value="UER00093"/>
</dbReference>
<evidence type="ECO:0000313" key="13">
    <source>
        <dbReference type="Proteomes" id="UP000027982"/>
    </source>
</evidence>
<dbReference type="PROSITE" id="PS01350">
    <property type="entry name" value="ISPF"/>
    <property type="match status" value="1"/>
</dbReference>
<dbReference type="InterPro" id="IPR029044">
    <property type="entry name" value="Nucleotide-diphossugar_trans"/>
</dbReference>
<name>A0A068NT65_FIMGI</name>
<feature type="binding site" evidence="10">
    <location>
        <begin position="218"/>
        <end position="220"/>
    </location>
    <ligand>
        <name>4-CDP-2-C-methyl-D-erythritol 2-phosphate</name>
        <dbReference type="ChEBI" id="CHEBI:57919"/>
    </ligand>
</feature>
<dbReference type="HOGENOM" id="CLU_042800_2_5_0"/>
<evidence type="ECO:0000256" key="6">
    <source>
        <dbReference type="ARBA" id="ARBA00022723"/>
    </source>
</evidence>
<evidence type="ECO:0000313" key="12">
    <source>
        <dbReference type="EMBL" id="AIE86738.1"/>
    </source>
</evidence>
<dbReference type="RefSeq" id="WP_025229324.1">
    <property type="nucleotide sequence ID" value="NZ_CP007139.1"/>
</dbReference>
<dbReference type="GO" id="GO:0016114">
    <property type="term" value="P:terpenoid biosynthetic process"/>
    <property type="evidence" value="ECO:0007669"/>
    <property type="project" value="InterPro"/>
</dbReference>
<dbReference type="eggNOG" id="COG0245">
    <property type="taxonomic scope" value="Bacteria"/>
</dbReference>
<comment type="catalytic activity">
    <reaction evidence="1 10">
        <text>4-CDP-2-C-methyl-D-erythritol 2-phosphate = 2-C-methyl-D-erythritol 2,4-cyclic diphosphate + CMP</text>
        <dbReference type="Rhea" id="RHEA:23864"/>
        <dbReference type="ChEBI" id="CHEBI:57919"/>
        <dbReference type="ChEBI" id="CHEBI:58483"/>
        <dbReference type="ChEBI" id="CHEBI:60377"/>
        <dbReference type="EC" id="4.6.1.12"/>
    </reaction>
</comment>
<dbReference type="InterPro" id="IPR020555">
    <property type="entry name" value="MECDP_synthase_CS"/>
</dbReference>
<dbReference type="HAMAP" id="MF_00108">
    <property type="entry name" value="IspD"/>
    <property type="match status" value="1"/>
</dbReference>
<dbReference type="InterPro" id="IPR003526">
    <property type="entry name" value="MECDP_synthase"/>
</dbReference>
<evidence type="ECO:0000256" key="8">
    <source>
        <dbReference type="ARBA" id="ARBA00023239"/>
    </source>
</evidence>
<feature type="binding site" evidence="10">
    <location>
        <position position="351"/>
    </location>
    <ligand>
        <name>4-CDP-2-C-methyl-D-erythritol 2-phosphate</name>
        <dbReference type="ChEBI" id="CHEBI:57919"/>
    </ligand>
</feature>
<evidence type="ECO:0000256" key="5">
    <source>
        <dbReference type="ARBA" id="ARBA00022695"/>
    </source>
</evidence>
<comment type="catalytic activity">
    <reaction evidence="10">
        <text>2-C-methyl-D-erythritol 4-phosphate + CTP + H(+) = 4-CDP-2-C-methyl-D-erythritol + diphosphate</text>
        <dbReference type="Rhea" id="RHEA:13429"/>
        <dbReference type="ChEBI" id="CHEBI:15378"/>
        <dbReference type="ChEBI" id="CHEBI:33019"/>
        <dbReference type="ChEBI" id="CHEBI:37563"/>
        <dbReference type="ChEBI" id="CHEBI:57823"/>
        <dbReference type="ChEBI" id="CHEBI:58262"/>
        <dbReference type="EC" id="2.7.7.60"/>
    </reaction>
</comment>
<keyword evidence="6 10" id="KW-0479">Metal-binding</keyword>
<dbReference type="eggNOG" id="COG1211">
    <property type="taxonomic scope" value="Bacteria"/>
</dbReference>
<feature type="binding site" evidence="10">
    <location>
        <position position="354"/>
    </location>
    <ligand>
        <name>4-CDP-2-C-methyl-D-erythritol 2-phosphate</name>
        <dbReference type="ChEBI" id="CHEBI:57919"/>
    </ligand>
</feature>
<dbReference type="Pfam" id="PF01128">
    <property type="entry name" value="IspD"/>
    <property type="match status" value="1"/>
</dbReference>
<feature type="site" description="Positions MEP for the nucleophilic attack" evidence="10">
    <location>
        <position position="193"/>
    </location>
</feature>
<comment type="function">
    <text evidence="10">Bifunctional enzyme that catalyzes the formation of 4-diphosphocytidyl-2-C-methyl-D-erythritol from CTP and 2-C-methyl-D-erythritol 4-phosphate (MEP) (IspD), and catalyzes the conversion of 4-diphosphocytidyl-2-C-methyl-D-erythritol 2-phosphate (CDP-ME2P) to 2-C-methyl-D-erythritol 2,4-cyclodiphosphate (ME-CPP) with a corresponding release of cytidine 5-monophosphate (CMP) (IspF).</text>
</comment>
<keyword evidence="4 10" id="KW-0808">Transferase</keyword>
<comment type="pathway">
    <text evidence="10">Isoprenoid biosynthesis; isopentenyl diphosphate biosynthesis via DXP pathway; isopentenyl diphosphate from 1-deoxy-D-xylulose 5-phosphate: step 2/6.</text>
</comment>
<accession>A0A068NT65</accession>
<dbReference type="AlphaFoldDB" id="A0A068NT65"/>
<dbReference type="STRING" id="661478.OP10G_3370"/>
<evidence type="ECO:0000256" key="1">
    <source>
        <dbReference type="ARBA" id="ARBA00000200"/>
    </source>
</evidence>